<accession>A0A177E7S0</accession>
<proteinExistence type="predicted"/>
<dbReference type="Proteomes" id="UP000076964">
    <property type="component" value="Unassembled WGS sequence"/>
</dbReference>
<comment type="caution">
    <text evidence="1">The sequence shown here is derived from an EMBL/GenBank/DDBJ whole genome shotgun (WGS) entry which is preliminary data.</text>
</comment>
<organism evidence="1 2">
    <name type="scientific">Thermodesulfatator autotrophicus</name>
    <dbReference type="NCBI Taxonomy" id="1795632"/>
    <lineage>
        <taxon>Bacteria</taxon>
        <taxon>Pseudomonadati</taxon>
        <taxon>Thermodesulfobacteriota</taxon>
        <taxon>Thermodesulfobacteria</taxon>
        <taxon>Thermodesulfobacteriales</taxon>
        <taxon>Thermodesulfatatoraceae</taxon>
        <taxon>Thermodesulfatator</taxon>
    </lineage>
</organism>
<dbReference type="RefSeq" id="WP_068542170.1">
    <property type="nucleotide sequence ID" value="NZ_LSFI01000027.1"/>
</dbReference>
<evidence type="ECO:0000313" key="1">
    <source>
        <dbReference type="EMBL" id="OAG27541.1"/>
    </source>
</evidence>
<dbReference type="AlphaFoldDB" id="A0A177E7S0"/>
<dbReference type="OrthoDB" id="8478344at2"/>
<gene>
    <name evidence="1" type="ORF">TH606_06540</name>
</gene>
<evidence type="ECO:0000313" key="2">
    <source>
        <dbReference type="Proteomes" id="UP000076964"/>
    </source>
</evidence>
<dbReference type="EMBL" id="LSFI01000027">
    <property type="protein sequence ID" value="OAG27541.1"/>
    <property type="molecule type" value="Genomic_DNA"/>
</dbReference>
<protein>
    <submittedName>
        <fullName evidence="1">Uncharacterized protein</fullName>
    </submittedName>
</protein>
<keyword evidence="2" id="KW-1185">Reference proteome</keyword>
<sequence length="76" mass="8668">MKMKVVKVSRGEKKRLKVILVAHKKTTRKEETRRCLSCGRVFRSRGPWNRLCRSCRERVAQVAASGFAVPVNVGRA</sequence>
<name>A0A177E7S0_9BACT</name>
<reference evidence="1 2" key="1">
    <citation type="submission" date="2016-02" db="EMBL/GenBank/DDBJ databases">
        <title>Draft genome sequence of Thermodesulfatator sp. S606.</title>
        <authorList>
            <person name="Lai Q."/>
            <person name="Cao J."/>
            <person name="Dupont S."/>
            <person name="Shao Z."/>
            <person name="Jebbar M."/>
            <person name="Alain K."/>
        </authorList>
    </citation>
    <scope>NUCLEOTIDE SEQUENCE [LARGE SCALE GENOMIC DNA]</scope>
    <source>
        <strain evidence="1 2">S606</strain>
    </source>
</reference>